<dbReference type="Proteomes" id="UP001500185">
    <property type="component" value="Unassembled WGS sequence"/>
</dbReference>
<accession>A0ABN1K0C9</accession>
<protein>
    <submittedName>
        <fullName evidence="2">Uncharacterized protein</fullName>
    </submittedName>
</protein>
<keyword evidence="3" id="KW-1185">Reference proteome</keyword>
<sequence>MTLKQAKEADQVLFFLINNIEGKVDFKKIHNKISDFLIENKSLTVPWNLIDLFIVDEFISKTYYERPQISGKVFQYHITEKANTFLSFDGGYFKLIKGKIENERRKRNKYRFDIAKDIVLISLAIGTLIISYMTS</sequence>
<evidence type="ECO:0000313" key="2">
    <source>
        <dbReference type="EMBL" id="GAA0751065.1"/>
    </source>
</evidence>
<organism evidence="2 3">
    <name type="scientific">Psychroflexus lacisalsi</name>
    <dbReference type="NCBI Taxonomy" id="503928"/>
    <lineage>
        <taxon>Bacteria</taxon>
        <taxon>Pseudomonadati</taxon>
        <taxon>Bacteroidota</taxon>
        <taxon>Flavobacteriia</taxon>
        <taxon>Flavobacteriales</taxon>
        <taxon>Flavobacteriaceae</taxon>
        <taxon>Psychroflexus</taxon>
    </lineage>
</organism>
<gene>
    <name evidence="2" type="ORF">GCM10009433_00660</name>
</gene>
<name>A0ABN1K0C9_9FLAO</name>
<keyword evidence="1" id="KW-0812">Transmembrane</keyword>
<reference evidence="2 3" key="1">
    <citation type="journal article" date="2019" name="Int. J. Syst. Evol. Microbiol.">
        <title>The Global Catalogue of Microorganisms (GCM) 10K type strain sequencing project: providing services to taxonomists for standard genome sequencing and annotation.</title>
        <authorList>
            <consortium name="The Broad Institute Genomics Platform"/>
            <consortium name="The Broad Institute Genome Sequencing Center for Infectious Disease"/>
            <person name="Wu L."/>
            <person name="Ma J."/>
        </authorList>
    </citation>
    <scope>NUCLEOTIDE SEQUENCE [LARGE SCALE GENOMIC DNA]</scope>
    <source>
        <strain evidence="2 3">JCM 16231</strain>
    </source>
</reference>
<evidence type="ECO:0000256" key="1">
    <source>
        <dbReference type="SAM" id="Phobius"/>
    </source>
</evidence>
<comment type="caution">
    <text evidence="2">The sequence shown here is derived from an EMBL/GenBank/DDBJ whole genome shotgun (WGS) entry which is preliminary data.</text>
</comment>
<keyword evidence="1" id="KW-1133">Transmembrane helix</keyword>
<dbReference type="EMBL" id="BAAAGG010000001">
    <property type="protein sequence ID" value="GAA0751065.1"/>
    <property type="molecule type" value="Genomic_DNA"/>
</dbReference>
<keyword evidence="1" id="KW-0472">Membrane</keyword>
<evidence type="ECO:0000313" key="3">
    <source>
        <dbReference type="Proteomes" id="UP001500185"/>
    </source>
</evidence>
<feature type="transmembrane region" description="Helical" evidence="1">
    <location>
        <begin position="114"/>
        <end position="133"/>
    </location>
</feature>
<dbReference type="RefSeq" id="WP_224455364.1">
    <property type="nucleotide sequence ID" value="NZ_BAAAGG010000001.1"/>
</dbReference>
<proteinExistence type="predicted"/>